<dbReference type="EMBL" id="AVOT02010945">
    <property type="protein sequence ID" value="MBW0491163.1"/>
    <property type="molecule type" value="Genomic_DNA"/>
</dbReference>
<organism evidence="1 2">
    <name type="scientific">Austropuccinia psidii MF-1</name>
    <dbReference type="NCBI Taxonomy" id="1389203"/>
    <lineage>
        <taxon>Eukaryota</taxon>
        <taxon>Fungi</taxon>
        <taxon>Dikarya</taxon>
        <taxon>Basidiomycota</taxon>
        <taxon>Pucciniomycotina</taxon>
        <taxon>Pucciniomycetes</taxon>
        <taxon>Pucciniales</taxon>
        <taxon>Sphaerophragmiaceae</taxon>
        <taxon>Austropuccinia</taxon>
    </lineage>
</organism>
<gene>
    <name evidence="1" type="ORF">O181_030878</name>
</gene>
<evidence type="ECO:0000313" key="2">
    <source>
        <dbReference type="Proteomes" id="UP000765509"/>
    </source>
</evidence>
<comment type="caution">
    <text evidence="1">The sequence shown here is derived from an EMBL/GenBank/DDBJ whole genome shotgun (WGS) entry which is preliminary data.</text>
</comment>
<dbReference type="Proteomes" id="UP000765509">
    <property type="component" value="Unassembled WGS sequence"/>
</dbReference>
<accession>A0A9Q3CWC7</accession>
<evidence type="ECO:0000313" key="1">
    <source>
        <dbReference type="EMBL" id="MBW0491163.1"/>
    </source>
</evidence>
<reference evidence="1" key="1">
    <citation type="submission" date="2021-03" db="EMBL/GenBank/DDBJ databases">
        <title>Draft genome sequence of rust myrtle Austropuccinia psidii MF-1, a brazilian biotype.</title>
        <authorList>
            <person name="Quecine M.C."/>
            <person name="Pachon D.M.R."/>
            <person name="Bonatelli M.L."/>
            <person name="Correr F.H."/>
            <person name="Franceschini L.M."/>
            <person name="Leite T.F."/>
            <person name="Margarido G.R.A."/>
            <person name="Almeida C.A."/>
            <person name="Ferrarezi J.A."/>
            <person name="Labate C.A."/>
        </authorList>
    </citation>
    <scope>NUCLEOTIDE SEQUENCE</scope>
    <source>
        <strain evidence="1">MF-1</strain>
    </source>
</reference>
<keyword evidence="2" id="KW-1185">Reference proteome</keyword>
<name>A0A9Q3CWC7_9BASI</name>
<sequence>MLPHPCSLPSLRSHSALLKCLRRCLPSLHSQSALLTCLQLCLPFLCSRSALSTCLQCRPHTGLMLMLLQRPQDETTMLPPSLPSPLLTLLNPLLIFSTAYNSYAPAAPSRYASNAVLNPPYA</sequence>
<proteinExistence type="predicted"/>
<dbReference type="AlphaFoldDB" id="A0A9Q3CWC7"/>
<protein>
    <submittedName>
        <fullName evidence="1">Uncharacterized protein</fullName>
    </submittedName>
</protein>